<protein>
    <submittedName>
        <fullName evidence="2">Metallo-beta-lactamase class B</fullName>
    </submittedName>
</protein>
<evidence type="ECO:0000313" key="3">
    <source>
        <dbReference type="Proteomes" id="UP000294498"/>
    </source>
</evidence>
<gene>
    <name evidence="2" type="ORF">EDB95_4071</name>
</gene>
<dbReference type="EMBL" id="SODV01000002">
    <property type="protein sequence ID" value="TDW96246.1"/>
    <property type="molecule type" value="Genomic_DNA"/>
</dbReference>
<feature type="domain" description="Metallo-beta-lactamase" evidence="1">
    <location>
        <begin position="36"/>
        <end position="226"/>
    </location>
</feature>
<dbReference type="AlphaFoldDB" id="A0A4R8DGK5"/>
<dbReference type="Pfam" id="PF00753">
    <property type="entry name" value="Lactamase_B"/>
    <property type="match status" value="1"/>
</dbReference>
<sequence>MHAQKLAPLPNFQEDWVRDQEPFRIAGNLYYVGSYDLACYLITTRVGHILINTGLPGSDTMIRRHVEALGFRWRDIRILLATHAHFDHVGAMAAVQKQTGARLMIEEADAPLLADGGNSDFNFGGKGPIFEPARVDRLLYDRDKVALGEMILTVLHHPGHTKGACSYLFTVRDSARAYRVLIANMPSILDETKFPGMPAYPNVQKDYAHTFRVMPGISFDIWLSSHAGQFDLHSKWKEGYHPDAFIDRKGYDAALAKLKTAYDKKCQSGGNPGVGKIR</sequence>
<dbReference type="Gene3D" id="3.60.15.10">
    <property type="entry name" value="Ribonuclease Z/Hydroxyacylglutathione hydrolase-like"/>
    <property type="match status" value="1"/>
</dbReference>
<accession>A0A4R8DGK5</accession>
<dbReference type="PANTHER" id="PTHR42951">
    <property type="entry name" value="METALLO-BETA-LACTAMASE DOMAIN-CONTAINING"/>
    <property type="match status" value="1"/>
</dbReference>
<keyword evidence="3" id="KW-1185">Reference proteome</keyword>
<evidence type="ECO:0000259" key="1">
    <source>
        <dbReference type="SMART" id="SM00849"/>
    </source>
</evidence>
<reference evidence="2 3" key="1">
    <citation type="submission" date="2019-03" db="EMBL/GenBank/DDBJ databases">
        <title>Genomic Encyclopedia of Type Strains, Phase IV (KMG-IV): sequencing the most valuable type-strain genomes for metagenomic binning, comparative biology and taxonomic classification.</title>
        <authorList>
            <person name="Goeker M."/>
        </authorList>
    </citation>
    <scope>NUCLEOTIDE SEQUENCE [LARGE SCALE GENOMIC DNA]</scope>
    <source>
        <strain evidence="2 3">DSM 100059</strain>
    </source>
</reference>
<dbReference type="NCBIfam" id="NF012229">
    <property type="entry name" value="bla_class_B_core"/>
    <property type="match status" value="1"/>
</dbReference>
<comment type="caution">
    <text evidence="2">The sequence shown here is derived from an EMBL/GenBank/DDBJ whole genome shotgun (WGS) entry which is preliminary data.</text>
</comment>
<name>A0A4R8DGK5_9BACT</name>
<dbReference type="InterPro" id="IPR050855">
    <property type="entry name" value="NDM-1-like"/>
</dbReference>
<dbReference type="PANTHER" id="PTHR42951:SF17">
    <property type="entry name" value="METALLO-BETA-LACTAMASE DOMAIN-CONTAINING PROTEIN"/>
    <property type="match status" value="1"/>
</dbReference>
<dbReference type="InterPro" id="IPR036866">
    <property type="entry name" value="RibonucZ/Hydroxyglut_hydro"/>
</dbReference>
<dbReference type="SUPFAM" id="SSF56281">
    <property type="entry name" value="Metallo-hydrolase/oxidoreductase"/>
    <property type="match status" value="1"/>
</dbReference>
<dbReference type="Proteomes" id="UP000294498">
    <property type="component" value="Unassembled WGS sequence"/>
</dbReference>
<evidence type="ECO:0000313" key="2">
    <source>
        <dbReference type="EMBL" id="TDW96246.1"/>
    </source>
</evidence>
<dbReference type="NCBIfam" id="NF033105">
    <property type="entry name" value="bla_subclass_B3"/>
    <property type="match status" value="1"/>
</dbReference>
<dbReference type="SMART" id="SM00849">
    <property type="entry name" value="Lactamase_B"/>
    <property type="match status" value="1"/>
</dbReference>
<organism evidence="2 3">
    <name type="scientific">Dinghuibacter silviterrae</name>
    <dbReference type="NCBI Taxonomy" id="1539049"/>
    <lineage>
        <taxon>Bacteria</taxon>
        <taxon>Pseudomonadati</taxon>
        <taxon>Bacteroidota</taxon>
        <taxon>Chitinophagia</taxon>
        <taxon>Chitinophagales</taxon>
        <taxon>Chitinophagaceae</taxon>
        <taxon>Dinghuibacter</taxon>
    </lineage>
</organism>
<dbReference type="InterPro" id="IPR001279">
    <property type="entry name" value="Metallo-B-lactamas"/>
</dbReference>
<proteinExistence type="predicted"/>